<sequence>MTSSTSSRPSAQDIWKWTLTKDSIAPCFVRDVLAMRESDSKDADFFWLGYTPCRTVLVVGMVVAVQVYDKRTLYTIDDGTAVIDCILRHPTPPKHIPITAPKRPSPKKPRIERGTKPSALDPPELPPPVTEPGYPVRVVGKVIKHYDSRQVFAESIDPCPSSLDEMIHWRRVIDLHKTKYSLAIPFVIPPPQPTSVSAHETSTTVNGDRSAFTSTAPIAGPGASNGTYTLPAPRLPPQNQSTSTSKVPPMRTTASSSAYGQGNAHAPSSPTAASIASSTPSSPCKTSSPVKGEFGEPPPKPKLRHPSRLHTRDLTANTFRMYVKHYMDNVPPEPPHGGLESESCRAESDGEEEAVVRTPTKRRMWGEDAEDGHGGRTPRASSSSRPRPHGAPPQTQTRAQAQTPTTPPTLGFTLSHLRRVPELALLAERVVRAETRRREKAEREKEKEKQRSQTRPASSSSKPSTTTPKPSSAAPKPEPKPKPPPPDPPHKKMKRLFAWAVVKLYEEGSIVLWDGAVRALPRVDPPSSSSLSFAAGGHESGLWKTGDGSILSTLSTSTFDPTLTSSSTFLFSSSSASASACLFSSSALPATHERKGEKDGAGREDPDPDPVYLSDPAPDEESYVPLTPCFLAGYVRGAVEALSRARGRGTASVRGGGTAGVQGGTASARGVGTPTPEDITAYLRRVDARWARVGVWAVEEALEVLNGGGV</sequence>
<feature type="region of interest" description="Disordered" evidence="9">
    <location>
        <begin position="591"/>
        <end position="618"/>
    </location>
</feature>
<keyword evidence="5" id="KW-0779">Telomere</keyword>
<feature type="compositionally biased region" description="Polar residues" evidence="9">
    <location>
        <begin position="237"/>
        <end position="260"/>
    </location>
</feature>
<evidence type="ECO:0000256" key="5">
    <source>
        <dbReference type="ARBA" id="ARBA00022895"/>
    </source>
</evidence>
<dbReference type="GO" id="GO:0000781">
    <property type="term" value="C:chromosome, telomeric region"/>
    <property type="evidence" value="ECO:0007669"/>
    <property type="project" value="UniProtKB-SubCell"/>
</dbReference>
<name>A0A0C9VUT9_9AGAM</name>
<evidence type="ECO:0000256" key="8">
    <source>
        <dbReference type="ARBA" id="ARBA00030039"/>
    </source>
</evidence>
<dbReference type="GO" id="GO:0003677">
    <property type="term" value="F:DNA binding"/>
    <property type="evidence" value="ECO:0007669"/>
    <property type="project" value="UniProtKB-KW"/>
</dbReference>
<feature type="compositionally biased region" description="Basic and acidic residues" evidence="9">
    <location>
        <begin position="435"/>
        <end position="451"/>
    </location>
</feature>
<dbReference type="PANTHER" id="PTHR13989:SF33">
    <property type="entry name" value="CST COMPLEX SUBUNIT STN1"/>
    <property type="match status" value="1"/>
</dbReference>
<dbReference type="EMBL" id="KN839859">
    <property type="protein sequence ID" value="KIJ61835.1"/>
    <property type="molecule type" value="Genomic_DNA"/>
</dbReference>
<evidence type="ECO:0000256" key="7">
    <source>
        <dbReference type="ARBA" id="ARBA00023242"/>
    </source>
</evidence>
<dbReference type="SUPFAM" id="SSF50249">
    <property type="entry name" value="Nucleic acid-binding proteins"/>
    <property type="match status" value="1"/>
</dbReference>
<feature type="compositionally biased region" description="Low complexity" evidence="9">
    <location>
        <begin position="392"/>
        <end position="404"/>
    </location>
</feature>
<proteinExistence type="predicted"/>
<evidence type="ECO:0000256" key="9">
    <source>
        <dbReference type="SAM" id="MobiDB-lite"/>
    </source>
</evidence>
<feature type="compositionally biased region" description="Low complexity" evidence="9">
    <location>
        <begin position="266"/>
        <end position="289"/>
    </location>
</feature>
<feature type="compositionally biased region" description="Low complexity" evidence="9">
    <location>
        <begin position="453"/>
        <end position="475"/>
    </location>
</feature>
<comment type="subcellular location">
    <subcellularLocation>
        <location evidence="2">Chromosome</location>
        <location evidence="2">Telomere</location>
    </subcellularLocation>
    <subcellularLocation>
        <location evidence="1">Nucleus</location>
    </subcellularLocation>
</comment>
<reference evidence="10 11" key="1">
    <citation type="submission" date="2014-04" db="EMBL/GenBank/DDBJ databases">
        <title>Evolutionary Origins and Diversification of the Mycorrhizal Mutualists.</title>
        <authorList>
            <consortium name="DOE Joint Genome Institute"/>
            <consortium name="Mycorrhizal Genomics Consortium"/>
            <person name="Kohler A."/>
            <person name="Kuo A."/>
            <person name="Nagy L.G."/>
            <person name="Floudas D."/>
            <person name="Copeland A."/>
            <person name="Barry K.W."/>
            <person name="Cichocki N."/>
            <person name="Veneault-Fourrey C."/>
            <person name="LaButti K."/>
            <person name="Lindquist E.A."/>
            <person name="Lipzen A."/>
            <person name="Lundell T."/>
            <person name="Morin E."/>
            <person name="Murat C."/>
            <person name="Riley R."/>
            <person name="Ohm R."/>
            <person name="Sun H."/>
            <person name="Tunlid A."/>
            <person name="Henrissat B."/>
            <person name="Grigoriev I.V."/>
            <person name="Hibbett D.S."/>
            <person name="Martin F."/>
        </authorList>
    </citation>
    <scope>NUCLEOTIDE SEQUENCE [LARGE SCALE GENOMIC DNA]</scope>
    <source>
        <strain evidence="10 11">MD-312</strain>
    </source>
</reference>
<evidence type="ECO:0000256" key="1">
    <source>
        <dbReference type="ARBA" id="ARBA00004123"/>
    </source>
</evidence>
<gene>
    <name evidence="10" type="ORF">HYDPIDRAFT_42336</name>
</gene>
<dbReference type="OrthoDB" id="77828at2759"/>
<accession>A0A0C9VUT9</accession>
<dbReference type="AlphaFoldDB" id="A0A0C9VUT9"/>
<dbReference type="InterPro" id="IPR040260">
    <property type="entry name" value="RFA2-like"/>
</dbReference>
<organism evidence="10 11">
    <name type="scientific">Hydnomerulius pinastri MD-312</name>
    <dbReference type="NCBI Taxonomy" id="994086"/>
    <lineage>
        <taxon>Eukaryota</taxon>
        <taxon>Fungi</taxon>
        <taxon>Dikarya</taxon>
        <taxon>Basidiomycota</taxon>
        <taxon>Agaricomycotina</taxon>
        <taxon>Agaricomycetes</taxon>
        <taxon>Agaricomycetidae</taxon>
        <taxon>Boletales</taxon>
        <taxon>Boletales incertae sedis</taxon>
        <taxon>Leucogyrophana</taxon>
    </lineage>
</organism>
<feature type="compositionally biased region" description="Polar residues" evidence="9">
    <location>
        <begin position="194"/>
        <end position="216"/>
    </location>
</feature>
<feature type="region of interest" description="Disordered" evidence="9">
    <location>
        <begin position="648"/>
        <end position="674"/>
    </location>
</feature>
<keyword evidence="6" id="KW-0238">DNA-binding</keyword>
<feature type="region of interest" description="Disordered" evidence="9">
    <location>
        <begin position="94"/>
        <end position="131"/>
    </location>
</feature>
<feature type="compositionally biased region" description="Basic and acidic residues" evidence="9">
    <location>
        <begin position="591"/>
        <end position="605"/>
    </location>
</feature>
<evidence type="ECO:0000313" key="10">
    <source>
        <dbReference type="EMBL" id="KIJ61835.1"/>
    </source>
</evidence>
<dbReference type="HOGENOM" id="CLU_019576_0_0_1"/>
<dbReference type="InterPro" id="IPR012340">
    <property type="entry name" value="NA-bd_OB-fold"/>
</dbReference>
<evidence type="ECO:0000313" key="11">
    <source>
        <dbReference type="Proteomes" id="UP000053820"/>
    </source>
</evidence>
<feature type="region of interest" description="Disordered" evidence="9">
    <location>
        <begin position="435"/>
        <end position="491"/>
    </location>
</feature>
<keyword evidence="4" id="KW-0158">Chromosome</keyword>
<evidence type="ECO:0000256" key="3">
    <source>
        <dbReference type="ARBA" id="ARBA00017411"/>
    </source>
</evidence>
<dbReference type="Gene3D" id="2.40.50.140">
    <property type="entry name" value="Nucleic acid-binding proteins"/>
    <property type="match status" value="1"/>
</dbReference>
<dbReference type="GO" id="GO:0005634">
    <property type="term" value="C:nucleus"/>
    <property type="evidence" value="ECO:0007669"/>
    <property type="project" value="UniProtKB-SubCell"/>
</dbReference>
<feature type="region of interest" description="Disordered" evidence="9">
    <location>
        <begin position="190"/>
        <end position="312"/>
    </location>
</feature>
<keyword evidence="11" id="KW-1185">Reference proteome</keyword>
<evidence type="ECO:0000256" key="6">
    <source>
        <dbReference type="ARBA" id="ARBA00023125"/>
    </source>
</evidence>
<protein>
    <recommendedName>
        <fullName evidence="3">CST complex subunit STN1</fullName>
    </recommendedName>
    <alternativeName>
        <fullName evidence="8">Suppressor of cdc thirteen homolog</fullName>
    </alternativeName>
</protein>
<feature type="region of interest" description="Disordered" evidence="9">
    <location>
        <begin position="327"/>
        <end position="415"/>
    </location>
</feature>
<keyword evidence="7" id="KW-0539">Nucleus</keyword>
<feature type="compositionally biased region" description="Gly residues" evidence="9">
    <location>
        <begin position="654"/>
        <end position="663"/>
    </location>
</feature>
<dbReference type="Proteomes" id="UP000053820">
    <property type="component" value="Unassembled WGS sequence"/>
</dbReference>
<evidence type="ECO:0000256" key="4">
    <source>
        <dbReference type="ARBA" id="ARBA00022454"/>
    </source>
</evidence>
<dbReference type="PANTHER" id="PTHR13989">
    <property type="entry name" value="REPLICATION PROTEIN A-RELATED"/>
    <property type="match status" value="1"/>
</dbReference>
<evidence type="ECO:0000256" key="2">
    <source>
        <dbReference type="ARBA" id="ARBA00004574"/>
    </source>
</evidence>